<feature type="compositionally biased region" description="Polar residues" evidence="8">
    <location>
        <begin position="211"/>
        <end position="223"/>
    </location>
</feature>
<feature type="compositionally biased region" description="Polar residues" evidence="8">
    <location>
        <begin position="1"/>
        <end position="19"/>
    </location>
</feature>
<dbReference type="PANTHER" id="PTHR13678">
    <property type="entry name" value="VACUOLAR PROTEIN SORTING-ASSOCIATED PROTEIN 37"/>
    <property type="match status" value="1"/>
</dbReference>
<feature type="compositionally biased region" description="Low complexity" evidence="8">
    <location>
        <begin position="233"/>
        <end position="244"/>
    </location>
</feature>
<evidence type="ECO:0000256" key="2">
    <source>
        <dbReference type="ARBA" id="ARBA00007617"/>
    </source>
</evidence>
<comment type="function">
    <text evidence="6">Component of the ESCRT-I complex, a regulator of vesicular trafficking process. Required for the sorting of endocytic ubiquitinated cargos into multivesicular bodies. May be involved in cell growth and differentiation.</text>
</comment>
<dbReference type="GO" id="GO:0043162">
    <property type="term" value="P:ubiquitin-dependent protein catabolic process via the multivesicular body sorting pathway"/>
    <property type="evidence" value="ECO:0007669"/>
    <property type="project" value="TreeGrafter"/>
</dbReference>
<evidence type="ECO:0000313" key="11">
    <source>
        <dbReference type="Proteomes" id="UP001374579"/>
    </source>
</evidence>
<keyword evidence="5 7" id="KW-0653">Protein transport</keyword>
<dbReference type="InterPro" id="IPR037202">
    <property type="entry name" value="ESCRT_assembly_dom"/>
</dbReference>
<dbReference type="Proteomes" id="UP001374579">
    <property type="component" value="Unassembled WGS sequence"/>
</dbReference>
<dbReference type="InterPro" id="IPR029012">
    <property type="entry name" value="Helix_hairpin_bin_sf"/>
</dbReference>
<comment type="subcellular location">
    <subcellularLocation>
        <location evidence="1">Late endosome membrane</location>
        <topology evidence="1">Peripheral membrane protein</topology>
    </subcellularLocation>
</comment>
<reference evidence="10 11" key="1">
    <citation type="submission" date="2024-02" db="EMBL/GenBank/DDBJ databases">
        <title>Chromosome-scale genome assembly of the rough periwinkle Littorina saxatilis.</title>
        <authorList>
            <person name="De Jode A."/>
            <person name="Faria R."/>
            <person name="Formenti G."/>
            <person name="Sims Y."/>
            <person name="Smith T.P."/>
            <person name="Tracey A."/>
            <person name="Wood J.M.D."/>
            <person name="Zagrodzka Z.B."/>
            <person name="Johannesson K."/>
            <person name="Butlin R.K."/>
            <person name="Leder E.H."/>
        </authorList>
    </citation>
    <scope>NUCLEOTIDE SEQUENCE [LARGE SCALE GENOMIC DNA]</scope>
    <source>
        <strain evidence="10">Snail1</strain>
        <tissue evidence="10">Muscle</tissue>
    </source>
</reference>
<sequence length="259" mass="28811">MYNHYNSQYGRDNVSQHSFNAGVGRRSPQHIMPALNIIGRMDDTAALALLQHLDKDDLQHLLNDESKLNDLVQDLQQVRRVQSDHDELVAQNKSLAEYNLSLQPRLDSLKTEVATLYETVNRLKTDLGITKSRLDESSKSQNLDTIHALLQTAAAEAEEESEGVAEKLLDKETGLEEFLVSYIPCRKKAHMRRIKAEKMGELLRQGGHSSGWPQSGGTPNHNPQYPPGPSSAPYPVGSSSVPYPIGAAYGMPDPRSYRP</sequence>
<evidence type="ECO:0000256" key="1">
    <source>
        <dbReference type="ARBA" id="ARBA00004633"/>
    </source>
</evidence>
<comment type="similarity">
    <text evidence="2">Belongs to the VPS37 family.</text>
</comment>
<evidence type="ECO:0000313" key="10">
    <source>
        <dbReference type="EMBL" id="KAK7088437.1"/>
    </source>
</evidence>
<feature type="region of interest" description="Disordered" evidence="8">
    <location>
        <begin position="1"/>
        <end position="21"/>
    </location>
</feature>
<keyword evidence="11" id="KW-1185">Reference proteome</keyword>
<keyword evidence="4" id="KW-0967">Endosome</keyword>
<evidence type="ECO:0000256" key="6">
    <source>
        <dbReference type="ARBA" id="ARBA00025010"/>
    </source>
</evidence>
<dbReference type="Gene3D" id="1.10.287.660">
    <property type="entry name" value="Helix hairpin bin"/>
    <property type="match status" value="1"/>
</dbReference>
<protein>
    <recommendedName>
        <fullName evidence="9">VPS37 C-terminal domain-containing protein</fullName>
    </recommendedName>
</protein>
<feature type="region of interest" description="Disordered" evidence="8">
    <location>
        <begin position="204"/>
        <end position="259"/>
    </location>
</feature>
<dbReference type="EMBL" id="JBAMIC010004070">
    <property type="protein sequence ID" value="KAK7088437.1"/>
    <property type="molecule type" value="Genomic_DNA"/>
</dbReference>
<evidence type="ECO:0000256" key="3">
    <source>
        <dbReference type="ARBA" id="ARBA00022448"/>
    </source>
</evidence>
<evidence type="ECO:0000256" key="7">
    <source>
        <dbReference type="PROSITE-ProRule" id="PRU00646"/>
    </source>
</evidence>
<evidence type="ECO:0000256" key="5">
    <source>
        <dbReference type="ARBA" id="ARBA00022927"/>
    </source>
</evidence>
<dbReference type="AlphaFoldDB" id="A0AAN9AKB1"/>
<evidence type="ECO:0000259" key="9">
    <source>
        <dbReference type="PROSITE" id="PS51314"/>
    </source>
</evidence>
<dbReference type="InterPro" id="IPR009851">
    <property type="entry name" value="Mod_r"/>
</dbReference>
<gene>
    <name evidence="10" type="ORF">V1264_022359</name>
</gene>
<organism evidence="10 11">
    <name type="scientific">Littorina saxatilis</name>
    <dbReference type="NCBI Taxonomy" id="31220"/>
    <lineage>
        <taxon>Eukaryota</taxon>
        <taxon>Metazoa</taxon>
        <taxon>Spiralia</taxon>
        <taxon>Lophotrochozoa</taxon>
        <taxon>Mollusca</taxon>
        <taxon>Gastropoda</taxon>
        <taxon>Caenogastropoda</taxon>
        <taxon>Littorinimorpha</taxon>
        <taxon>Littorinoidea</taxon>
        <taxon>Littorinidae</taxon>
        <taxon>Littorina</taxon>
    </lineage>
</organism>
<dbReference type="GO" id="GO:0000813">
    <property type="term" value="C:ESCRT I complex"/>
    <property type="evidence" value="ECO:0007669"/>
    <property type="project" value="TreeGrafter"/>
</dbReference>
<dbReference type="SUPFAM" id="SSF140111">
    <property type="entry name" value="Endosomal sorting complex assembly domain"/>
    <property type="match status" value="1"/>
</dbReference>
<dbReference type="GO" id="GO:0006612">
    <property type="term" value="P:protein targeting to membrane"/>
    <property type="evidence" value="ECO:0007669"/>
    <property type="project" value="TreeGrafter"/>
</dbReference>
<proteinExistence type="inferred from homology"/>
<comment type="caution">
    <text evidence="10">The sequence shown here is derived from an EMBL/GenBank/DDBJ whole genome shotgun (WGS) entry which is preliminary data.</text>
</comment>
<name>A0AAN9AKB1_9CAEN</name>
<accession>A0AAN9AKB1</accession>
<evidence type="ECO:0000256" key="4">
    <source>
        <dbReference type="ARBA" id="ARBA00022753"/>
    </source>
</evidence>
<evidence type="ECO:0000256" key="8">
    <source>
        <dbReference type="SAM" id="MobiDB-lite"/>
    </source>
</evidence>
<dbReference type="PROSITE" id="PS51314">
    <property type="entry name" value="VPS37_C"/>
    <property type="match status" value="1"/>
</dbReference>
<feature type="domain" description="VPS37 C-terminal" evidence="9">
    <location>
        <begin position="124"/>
        <end position="213"/>
    </location>
</feature>
<dbReference type="PANTHER" id="PTHR13678:SF27">
    <property type="entry name" value="LD45836P"/>
    <property type="match status" value="1"/>
</dbReference>
<dbReference type="GO" id="GO:0006623">
    <property type="term" value="P:protein targeting to vacuole"/>
    <property type="evidence" value="ECO:0007669"/>
    <property type="project" value="TreeGrafter"/>
</dbReference>
<keyword evidence="3 7" id="KW-0813">Transport</keyword>
<dbReference type="Pfam" id="PF07200">
    <property type="entry name" value="Mod_r"/>
    <property type="match status" value="1"/>
</dbReference>
<dbReference type="GO" id="GO:0031902">
    <property type="term" value="C:late endosome membrane"/>
    <property type="evidence" value="ECO:0007669"/>
    <property type="project" value="UniProtKB-SubCell"/>
</dbReference>